<organism evidence="1 2">
    <name type="scientific">Cuniculiplasma divulgatum</name>
    <dbReference type="NCBI Taxonomy" id="1673428"/>
    <lineage>
        <taxon>Archaea</taxon>
        <taxon>Methanobacteriati</taxon>
        <taxon>Thermoplasmatota</taxon>
        <taxon>Thermoplasmata</taxon>
        <taxon>Thermoplasmatales</taxon>
        <taxon>Cuniculiplasmataceae</taxon>
        <taxon>Cuniculiplasma</taxon>
    </lineage>
</organism>
<sequence>MAIIDLIFDEKRNLFSIPVILVKKPVRGIGNIPDKSSKLEWCNALMYVDTGSNLTSITEIEVDKLNLNRGAFKNQRVGGIGGFMETPTTNEVTITIMSGDSMIDINLDKIAAHPSQLKRKIQKKQGVYVQKGEEKLEMICLFGLDALEKLGGKLELDVRNKSGKIII</sequence>
<dbReference type="GO" id="GO:0008233">
    <property type="term" value="F:peptidase activity"/>
    <property type="evidence" value="ECO:0007669"/>
    <property type="project" value="UniProtKB-KW"/>
</dbReference>
<keyword evidence="1" id="KW-0378">Hydrolase</keyword>
<protein>
    <submittedName>
        <fullName evidence="1">Pepsin-like aspartate protease</fullName>
    </submittedName>
</protein>
<dbReference type="EMBL" id="LT671858">
    <property type="protein sequence ID" value="SIM67694.1"/>
    <property type="molecule type" value="Genomic_DNA"/>
</dbReference>
<gene>
    <name evidence="1" type="ORF">CSP5_1221</name>
</gene>
<keyword evidence="1" id="KW-0645">Protease</keyword>
<evidence type="ECO:0000313" key="1">
    <source>
        <dbReference type="EMBL" id="SIM67694.1"/>
    </source>
</evidence>
<dbReference type="SUPFAM" id="SSF50630">
    <property type="entry name" value="Acid proteases"/>
    <property type="match status" value="1"/>
</dbReference>
<proteinExistence type="predicted"/>
<dbReference type="InterPro" id="IPR021109">
    <property type="entry name" value="Peptidase_aspartic_dom_sf"/>
</dbReference>
<reference evidence="1 2" key="1">
    <citation type="submission" date="2016-04" db="EMBL/GenBank/DDBJ databases">
        <authorList>
            <person name="Evans L.H."/>
            <person name="Alamgir A."/>
            <person name="Owens N."/>
            <person name="Weber N.D."/>
            <person name="Virtaneva K."/>
            <person name="Barbian K."/>
            <person name="Babar A."/>
            <person name="Rosenke K."/>
        </authorList>
    </citation>
    <scope>NUCLEOTIDE SEQUENCE [LARGE SCALE GENOMIC DNA]</scope>
    <source>
        <strain evidence="2">S5(T) (JCM 30642 \VKM B-2941)</strain>
    </source>
</reference>
<dbReference type="Gene3D" id="2.40.70.10">
    <property type="entry name" value="Acid Proteases"/>
    <property type="match status" value="1"/>
</dbReference>
<dbReference type="Proteomes" id="UP000195607">
    <property type="component" value="Chromosome I"/>
</dbReference>
<accession>A0A1N5V3W6</accession>
<dbReference type="RefSeq" id="WP_148689872.1">
    <property type="nucleotide sequence ID" value="NZ_LT671858.1"/>
</dbReference>
<evidence type="ECO:0000313" key="2">
    <source>
        <dbReference type="Proteomes" id="UP000195607"/>
    </source>
</evidence>
<dbReference type="AlphaFoldDB" id="A0A1N5V3W6"/>
<name>A0A1N5V3W6_9ARCH</name>
<dbReference type="GeneID" id="41588474"/>
<dbReference type="GO" id="GO:0006508">
    <property type="term" value="P:proteolysis"/>
    <property type="evidence" value="ECO:0007669"/>
    <property type="project" value="UniProtKB-KW"/>
</dbReference>